<feature type="region of interest" description="Disordered" evidence="1">
    <location>
        <begin position="228"/>
        <end position="301"/>
    </location>
</feature>
<evidence type="ECO:0008006" key="4">
    <source>
        <dbReference type="Google" id="ProtNLM"/>
    </source>
</evidence>
<sequence length="301" mass="32291">MARSLLTSADTSRWKAALESYAYALDTLAATKKKPASGLDLVQLDEWRRGLDSTSELDKAAVLRIVQWKLRRGTFRPTLLAAVASNSEKTILTATTAAKLLLSQTSSSCKYPSTSKILDAIKVVSELTGVGPATASAILACSSDRVPFMSDEALVALQGTDPAKLRYTIKQYTELLTVLTEKAAELNHAAASSSTASTAVTPLARLPEWSPRSIECALWACQILHKHQTPPSATPTSIKKATSIDTHIPERIDSTPASNLSLPPHIPKSKGKKRAAASIDPPTTKKPSIPEVGPRRSTRNK</sequence>
<organism evidence="2 3">
    <name type="scientific">Batrachochytrium salamandrivorans</name>
    <dbReference type="NCBI Taxonomy" id="1357716"/>
    <lineage>
        <taxon>Eukaryota</taxon>
        <taxon>Fungi</taxon>
        <taxon>Fungi incertae sedis</taxon>
        <taxon>Chytridiomycota</taxon>
        <taxon>Chytridiomycota incertae sedis</taxon>
        <taxon>Chytridiomycetes</taxon>
        <taxon>Rhizophydiales</taxon>
        <taxon>Rhizophydiales incertae sedis</taxon>
        <taxon>Batrachochytrium</taxon>
    </lineage>
</organism>
<keyword evidence="3" id="KW-1185">Reference proteome</keyword>
<dbReference type="EMBL" id="JAFCIX010000032">
    <property type="protein sequence ID" value="KAH6600505.1"/>
    <property type="molecule type" value="Genomic_DNA"/>
</dbReference>
<dbReference type="Proteomes" id="UP001648503">
    <property type="component" value="Unassembled WGS sequence"/>
</dbReference>
<dbReference type="PANTHER" id="PTHR21521:SF0">
    <property type="entry name" value="AMUN, ISOFORM A"/>
    <property type="match status" value="1"/>
</dbReference>
<dbReference type="PANTHER" id="PTHR21521">
    <property type="entry name" value="AMUN, ISOFORM A"/>
    <property type="match status" value="1"/>
</dbReference>
<evidence type="ECO:0000313" key="3">
    <source>
        <dbReference type="Proteomes" id="UP001648503"/>
    </source>
</evidence>
<accession>A0ABQ8FLU9</accession>
<name>A0ABQ8FLU9_9FUNG</name>
<evidence type="ECO:0000256" key="1">
    <source>
        <dbReference type="SAM" id="MobiDB-lite"/>
    </source>
</evidence>
<protein>
    <recommendedName>
        <fullName evidence="4">HhH-GPD domain-containing protein</fullName>
    </recommendedName>
</protein>
<evidence type="ECO:0000313" key="2">
    <source>
        <dbReference type="EMBL" id="KAH6600505.1"/>
    </source>
</evidence>
<comment type="caution">
    <text evidence="2">The sequence shown here is derived from an EMBL/GenBank/DDBJ whole genome shotgun (WGS) entry which is preliminary data.</text>
</comment>
<proteinExistence type="predicted"/>
<gene>
    <name evidence="2" type="ORF">BASA50_002250</name>
</gene>
<reference evidence="2 3" key="1">
    <citation type="submission" date="2021-02" db="EMBL/GenBank/DDBJ databases">
        <title>Variation within the Batrachochytrium salamandrivorans European outbreak.</title>
        <authorList>
            <person name="Kelly M."/>
            <person name="Pasmans F."/>
            <person name="Shea T.P."/>
            <person name="Munoz J.F."/>
            <person name="Carranza S."/>
            <person name="Cuomo C.A."/>
            <person name="Martel A."/>
        </authorList>
    </citation>
    <scope>NUCLEOTIDE SEQUENCE [LARGE SCALE GENOMIC DNA]</scope>
    <source>
        <strain evidence="2 3">AMFP18/2</strain>
    </source>
</reference>
<feature type="compositionally biased region" description="Polar residues" evidence="1">
    <location>
        <begin position="229"/>
        <end position="245"/>
    </location>
</feature>